<dbReference type="Proteomes" id="UP001306119">
    <property type="component" value="Unassembled WGS sequence"/>
</dbReference>
<feature type="compositionally biased region" description="Basic residues" evidence="1">
    <location>
        <begin position="212"/>
        <end position="226"/>
    </location>
</feature>
<keyword evidence="3" id="KW-1185">Reference proteome</keyword>
<dbReference type="RefSeq" id="WP_327775264.1">
    <property type="nucleotide sequence ID" value="NZ_JAYXUG010000013.1"/>
</dbReference>
<dbReference type="EMBL" id="JAYXUG010000013">
    <property type="protein sequence ID" value="MEC6832963.1"/>
    <property type="molecule type" value="Genomic_DNA"/>
</dbReference>
<proteinExistence type="predicted"/>
<evidence type="ECO:0000313" key="3">
    <source>
        <dbReference type="Proteomes" id="UP001306119"/>
    </source>
</evidence>
<name>A0ABU6LCD4_9GAMM</name>
<protein>
    <recommendedName>
        <fullName evidence="4">Tail tube protein</fullName>
    </recommendedName>
</protein>
<sequence>MSTTLFGAGAKRASSFYAGITKTKPEEVEKETSETVFFESIGDDQMLEAMEQSAQVSMRSDAAAAVIAWVDDGDSEASAIDMLAYGLAGGEDEELTPDQDKTYANIFGLMTDFAMQLGASEKDCQAMVDGDDDAADRVFNVIEAKLEATDESELIADFAHREKLILEAKKKVIRDGKVVIINTNRRKRIMSAAQKAALKKARLKAHGAAGKASRKKAMRMRKARNL</sequence>
<evidence type="ECO:0008006" key="4">
    <source>
        <dbReference type="Google" id="ProtNLM"/>
    </source>
</evidence>
<organism evidence="2 3">
    <name type="scientific">Photobacterium toruni</name>
    <dbReference type="NCBI Taxonomy" id="1935446"/>
    <lineage>
        <taxon>Bacteria</taxon>
        <taxon>Pseudomonadati</taxon>
        <taxon>Pseudomonadota</taxon>
        <taxon>Gammaproteobacteria</taxon>
        <taxon>Vibrionales</taxon>
        <taxon>Vibrionaceae</taxon>
        <taxon>Photobacterium</taxon>
    </lineage>
</organism>
<gene>
    <name evidence="2" type="ORF">VXS06_14445</name>
</gene>
<feature type="region of interest" description="Disordered" evidence="1">
    <location>
        <begin position="207"/>
        <end position="226"/>
    </location>
</feature>
<evidence type="ECO:0000256" key="1">
    <source>
        <dbReference type="SAM" id="MobiDB-lite"/>
    </source>
</evidence>
<reference evidence="2 3" key="1">
    <citation type="submission" date="2024-01" db="EMBL/GenBank/DDBJ databases">
        <title>Active colonisers of the gastrointestinal tract of Atlantic salmon farmed in a warm water region.</title>
        <authorList>
            <person name="Bowman J.P."/>
        </authorList>
    </citation>
    <scope>NUCLEOTIDE SEQUENCE [LARGE SCALE GENOMIC DNA]</scope>
    <source>
        <strain evidence="2 3">S3MW1</strain>
    </source>
</reference>
<accession>A0ABU6LCD4</accession>
<evidence type="ECO:0000313" key="2">
    <source>
        <dbReference type="EMBL" id="MEC6832963.1"/>
    </source>
</evidence>
<comment type="caution">
    <text evidence="2">The sequence shown here is derived from an EMBL/GenBank/DDBJ whole genome shotgun (WGS) entry which is preliminary data.</text>
</comment>